<dbReference type="AlphaFoldDB" id="A0A1H3PEA7"/>
<reference evidence="2 3" key="1">
    <citation type="submission" date="2016-10" db="EMBL/GenBank/DDBJ databases">
        <authorList>
            <person name="de Groot N.N."/>
        </authorList>
    </citation>
    <scope>NUCLEOTIDE SEQUENCE [LARGE SCALE GENOMIC DNA]</scope>
    <source>
        <strain evidence="2 3">CPCC 202699</strain>
    </source>
</reference>
<dbReference type="Proteomes" id="UP000199515">
    <property type="component" value="Unassembled WGS sequence"/>
</dbReference>
<organism evidence="2 3">
    <name type="scientific">Amycolatopsis xylanica</name>
    <dbReference type="NCBI Taxonomy" id="589385"/>
    <lineage>
        <taxon>Bacteria</taxon>
        <taxon>Bacillati</taxon>
        <taxon>Actinomycetota</taxon>
        <taxon>Actinomycetes</taxon>
        <taxon>Pseudonocardiales</taxon>
        <taxon>Pseudonocardiaceae</taxon>
        <taxon>Amycolatopsis</taxon>
    </lineage>
</organism>
<feature type="transmembrane region" description="Helical" evidence="1">
    <location>
        <begin position="43"/>
        <end position="61"/>
    </location>
</feature>
<dbReference type="RefSeq" id="WP_143047199.1">
    <property type="nucleotide sequence ID" value="NZ_FNON01000008.1"/>
</dbReference>
<evidence type="ECO:0000313" key="3">
    <source>
        <dbReference type="Proteomes" id="UP000199515"/>
    </source>
</evidence>
<sequence>MSRQASIGGRGSRFMHRVLAVCFWLPVLIVPALFVFGELDLTWWQAALVIGGVLFSVFLGFSSWWDADEERDDTARLLAAGRQAVAEILEVEVEDSLDDSTEMAVLRLRIAGPEVPSFDAWCRAANQPEFRAGVRLKATVDPADNLFTLRPL</sequence>
<gene>
    <name evidence="2" type="ORF">SAMN05421504_108172</name>
</gene>
<keyword evidence="1" id="KW-1133">Transmembrane helix</keyword>
<keyword evidence="3" id="KW-1185">Reference proteome</keyword>
<name>A0A1H3PEA7_9PSEU</name>
<proteinExistence type="predicted"/>
<keyword evidence="1" id="KW-0812">Transmembrane</keyword>
<dbReference type="STRING" id="589385.SAMN05421504_108172"/>
<dbReference type="OrthoDB" id="4330311at2"/>
<feature type="transmembrane region" description="Helical" evidence="1">
    <location>
        <begin position="18"/>
        <end position="37"/>
    </location>
</feature>
<dbReference type="EMBL" id="FNON01000008">
    <property type="protein sequence ID" value="SDY99407.1"/>
    <property type="molecule type" value="Genomic_DNA"/>
</dbReference>
<accession>A0A1H3PEA7</accession>
<protein>
    <submittedName>
        <fullName evidence="2">Uncharacterized protein</fullName>
    </submittedName>
</protein>
<keyword evidence="1" id="KW-0472">Membrane</keyword>
<evidence type="ECO:0000256" key="1">
    <source>
        <dbReference type="SAM" id="Phobius"/>
    </source>
</evidence>
<evidence type="ECO:0000313" key="2">
    <source>
        <dbReference type="EMBL" id="SDY99407.1"/>
    </source>
</evidence>